<dbReference type="InterPro" id="IPR014914">
    <property type="entry name" value="RES_dom"/>
</dbReference>
<gene>
    <name evidence="2" type="ORF">N5I07_09195</name>
</gene>
<comment type="caution">
    <text evidence="2">The sequence shown here is derived from an EMBL/GenBank/DDBJ whole genome shotgun (WGS) entry which is preliminary data.</text>
</comment>
<sequence length="336" mass="38689">MLTNDEKAKLESEDPYWFEEIFYHDLESWFSSDIACCDECYDDFLSYWPHAYSADKATFQCSSISLDCFYSGSRLSECYTEEEFYKYLQLIACPRCGSELKYNIWPYNLPFDVVENFEAKVGEIVSIAQNTPFMLMEHPFAKEIYLAIKDLSIASTPSLITSPLYRARTKESLQSTSASEFDFPPKEFVSEGRYNHAGVPALYLASDPETCFFEMRESPSIIAEINVTKEVKILDLVNPYESHRKHDDLLSTLTYSALISARQSNTGWYRPMYIFSRFISDCAKYSGFDAIKYPSTRTSDDSYNLVILNNELSLQNSSTLSRLMGYTKDGEENIMQ</sequence>
<dbReference type="EMBL" id="JAOCFT010000001">
    <property type="protein sequence ID" value="MDH1897741.1"/>
    <property type="molecule type" value="Genomic_DNA"/>
</dbReference>
<dbReference type="Proteomes" id="UP001160758">
    <property type="component" value="Unassembled WGS sequence"/>
</dbReference>
<organism evidence="2 3">
    <name type="scientific">Aeromonas caviae</name>
    <name type="common">Aeromonas punctata</name>
    <dbReference type="NCBI Taxonomy" id="648"/>
    <lineage>
        <taxon>Bacteria</taxon>
        <taxon>Pseudomonadati</taxon>
        <taxon>Pseudomonadota</taxon>
        <taxon>Gammaproteobacteria</taxon>
        <taxon>Aeromonadales</taxon>
        <taxon>Aeromonadaceae</taxon>
        <taxon>Aeromonas</taxon>
    </lineage>
</organism>
<dbReference type="Pfam" id="PF08808">
    <property type="entry name" value="RES"/>
    <property type="match status" value="1"/>
</dbReference>
<dbReference type="AlphaFoldDB" id="A0AA43AHM5"/>
<evidence type="ECO:0000313" key="3">
    <source>
        <dbReference type="Proteomes" id="UP001160758"/>
    </source>
</evidence>
<evidence type="ECO:0000313" key="2">
    <source>
        <dbReference type="EMBL" id="MDH1897741.1"/>
    </source>
</evidence>
<feature type="domain" description="RES" evidence="1">
    <location>
        <begin position="180"/>
        <end position="321"/>
    </location>
</feature>
<accession>A0AA43AHM5</accession>
<dbReference type="SMART" id="SM00953">
    <property type="entry name" value="RES"/>
    <property type="match status" value="1"/>
</dbReference>
<proteinExistence type="predicted"/>
<dbReference type="RefSeq" id="WP_279981345.1">
    <property type="nucleotide sequence ID" value="NZ_JAOCFT010000001.1"/>
</dbReference>
<name>A0AA43AHM5_AERCA</name>
<evidence type="ECO:0000259" key="1">
    <source>
        <dbReference type="SMART" id="SM00953"/>
    </source>
</evidence>
<protein>
    <submittedName>
        <fullName evidence="2">RES family NAD+ phosphorylase</fullName>
    </submittedName>
</protein>
<reference evidence="2" key="1">
    <citation type="submission" date="2022-09" db="EMBL/GenBank/DDBJ databases">
        <title>Intensive care unit water sources are persistently colonized with multi-drug resistant bacteria and are the site of extensive horizontal gene transfer of antibiotic resistance genes.</title>
        <authorList>
            <person name="Diorio-Toth L."/>
        </authorList>
    </citation>
    <scope>NUCLEOTIDE SEQUENCE</scope>
    <source>
        <strain evidence="2">GD03796</strain>
    </source>
</reference>